<accession>A0A174P6A4</accession>
<dbReference type="InterPro" id="IPR024361">
    <property type="entry name" value="BACON"/>
</dbReference>
<dbReference type="PANTHER" id="PTHR35812">
    <property type="entry name" value="LIPOPROTEIN"/>
    <property type="match status" value="1"/>
</dbReference>
<dbReference type="AlphaFoldDB" id="A0A174P6A4"/>
<reference evidence="3 4" key="1">
    <citation type="submission" date="2015-09" db="EMBL/GenBank/DDBJ databases">
        <authorList>
            <consortium name="Pathogen Informatics"/>
        </authorList>
    </citation>
    <scope>NUCLEOTIDE SEQUENCE [LARGE SCALE GENOMIC DNA]</scope>
    <source>
        <strain evidence="3 4">2789STDY5834899</strain>
    </source>
</reference>
<organism evidence="3 4">
    <name type="scientific">Bacteroides thetaiotaomicron</name>
    <dbReference type="NCBI Taxonomy" id="818"/>
    <lineage>
        <taxon>Bacteria</taxon>
        <taxon>Pseudomonadati</taxon>
        <taxon>Bacteroidota</taxon>
        <taxon>Bacteroidia</taxon>
        <taxon>Bacteroidales</taxon>
        <taxon>Bacteroidaceae</taxon>
        <taxon>Bacteroides</taxon>
    </lineage>
</organism>
<dbReference type="PROSITE" id="PS51257">
    <property type="entry name" value="PROKAR_LIPOPROTEIN"/>
    <property type="match status" value="1"/>
</dbReference>
<dbReference type="PANTHER" id="PTHR35812:SF1">
    <property type="entry name" value="LIPOPROTEIN"/>
    <property type="match status" value="1"/>
</dbReference>
<dbReference type="Pfam" id="PF08757">
    <property type="entry name" value="CotH"/>
    <property type="match status" value="1"/>
</dbReference>
<evidence type="ECO:0000256" key="1">
    <source>
        <dbReference type="SAM" id="SignalP"/>
    </source>
</evidence>
<evidence type="ECO:0000313" key="3">
    <source>
        <dbReference type="EMBL" id="CUP55051.1"/>
    </source>
</evidence>
<dbReference type="Pfam" id="PF13004">
    <property type="entry name" value="BACON"/>
    <property type="match status" value="1"/>
</dbReference>
<gene>
    <name evidence="3" type="ORF">ERS852511_02474</name>
</gene>
<dbReference type="InterPro" id="IPR013783">
    <property type="entry name" value="Ig-like_fold"/>
</dbReference>
<dbReference type="Gene3D" id="2.60.40.10">
    <property type="entry name" value="Immunoglobulins"/>
    <property type="match status" value="1"/>
</dbReference>
<feature type="signal peptide" evidence="1">
    <location>
        <begin position="1"/>
        <end position="17"/>
    </location>
</feature>
<keyword evidence="1" id="KW-0732">Signal</keyword>
<protein>
    <submittedName>
        <fullName evidence="3">CotH protein</fullName>
    </submittedName>
</protein>
<name>A0A174P6A4_BACT4</name>
<evidence type="ECO:0000313" key="4">
    <source>
        <dbReference type="Proteomes" id="UP000095576"/>
    </source>
</evidence>
<evidence type="ECO:0000259" key="2">
    <source>
        <dbReference type="Pfam" id="PF13004"/>
    </source>
</evidence>
<dbReference type="RefSeq" id="WP_054960396.1">
    <property type="nucleotide sequence ID" value="NZ_CDQO01000756.1"/>
</dbReference>
<dbReference type="CDD" id="cd14948">
    <property type="entry name" value="BACON"/>
    <property type="match status" value="1"/>
</dbReference>
<feature type="domain" description="BACON" evidence="2">
    <location>
        <begin position="59"/>
        <end position="115"/>
    </location>
</feature>
<dbReference type="Proteomes" id="UP000095576">
    <property type="component" value="Unassembled WGS sequence"/>
</dbReference>
<dbReference type="EMBL" id="CZAP01000007">
    <property type="protein sequence ID" value="CUP55051.1"/>
    <property type="molecule type" value="Genomic_DNA"/>
</dbReference>
<proteinExistence type="predicted"/>
<sequence>MNLYKILLALLILSLLAACSSDKENDVYTTLPFSLSIYQVAMTIEGGEQEVNVSSGGAWQSSIHCDWMTLSPSSGGIGITKVRIKVKENTSGLPRNGRIAIISGKEEKGITVMQSSIEREEDYLRLLNLTIDGVTTAVDYVNNSYYLPIDMDAAQPAKVKVEFGGIGVDFIKIGDKKIKSGENIALSLNPGQNIEMEAGNNTIDKIRSCRLIVTGVPVIEISAPEGIEDENKRPCDIVLTDPKRRTNNSVLRFESYAGIEFRGAGALRYAKKSFSFKLKNRQTNENQDAKLLGLREDQSWILDAMWLDCSKMRNRVCFDLWNDFNTLYYSNTEPEAVNATHGYPVEMILDGAYHGLYILSDRIDRKQLKLKKKGGYLYKGKEWTDECKLQGINTPYSNSKQAWQGFESDYPDEVGEIEFKYLSDLIQFFAAASKEEFAAQYEERLDVSSLIDYFIFINLLSAYDNTGRNVFWGIYNVNLTLLPKFIIQPWDLDGTLGRTWDAIKLDPEKGLGFDNGLILRNDAGSKYFRPFERIMNENPNNIKRRIYERLMAVKDNVLSPANLASKVDYYKRQIVESGALERDRQRWTGYSMYGYANPEEEAKYIKSWYIARLKYLETIFNNF</sequence>
<dbReference type="InterPro" id="IPR014867">
    <property type="entry name" value="Spore_coat_CotH_CotH2/3/7"/>
</dbReference>
<feature type="chain" id="PRO_5008029632" evidence="1">
    <location>
        <begin position="18"/>
        <end position="623"/>
    </location>
</feature>